<reference evidence="2 3" key="1">
    <citation type="journal article" date="2004" name="Science">
        <title>The genome of the diatom Thalassiosira pseudonana: ecology, evolution, and metabolism.</title>
        <authorList>
            <person name="Armbrust E.V."/>
            <person name="Berges J.A."/>
            <person name="Bowler C."/>
            <person name="Green B.R."/>
            <person name="Martinez D."/>
            <person name="Putnam N.H."/>
            <person name="Zhou S."/>
            <person name="Allen A.E."/>
            <person name="Apt K.E."/>
            <person name="Bechner M."/>
            <person name="Brzezinski M.A."/>
            <person name="Chaal B.K."/>
            <person name="Chiovitti A."/>
            <person name="Davis A.K."/>
            <person name="Demarest M.S."/>
            <person name="Detter J.C."/>
            <person name="Glavina T."/>
            <person name="Goodstein D."/>
            <person name="Hadi M.Z."/>
            <person name="Hellsten U."/>
            <person name="Hildebrand M."/>
            <person name="Jenkins B.D."/>
            <person name="Jurka J."/>
            <person name="Kapitonov V.V."/>
            <person name="Kroger N."/>
            <person name="Lau W.W."/>
            <person name="Lane T.W."/>
            <person name="Larimer F.W."/>
            <person name="Lippmeier J.C."/>
            <person name="Lucas S."/>
            <person name="Medina M."/>
            <person name="Montsant A."/>
            <person name="Obornik M."/>
            <person name="Parker M.S."/>
            <person name="Palenik B."/>
            <person name="Pazour G.J."/>
            <person name="Richardson P.M."/>
            <person name="Rynearson T.A."/>
            <person name="Saito M.A."/>
            <person name="Schwartz D.C."/>
            <person name="Thamatrakoln K."/>
            <person name="Valentin K."/>
            <person name="Vardi A."/>
            <person name="Wilkerson F.P."/>
            <person name="Rokhsar D.S."/>
        </authorList>
    </citation>
    <scope>NUCLEOTIDE SEQUENCE [LARGE SCALE GENOMIC DNA]</scope>
    <source>
        <strain evidence="2 3">CCMP1335</strain>
    </source>
</reference>
<name>B8LD71_THAPS</name>
<reference evidence="2 3" key="2">
    <citation type="journal article" date="2008" name="Nature">
        <title>The Phaeodactylum genome reveals the evolutionary history of diatom genomes.</title>
        <authorList>
            <person name="Bowler C."/>
            <person name="Allen A.E."/>
            <person name="Badger J.H."/>
            <person name="Grimwood J."/>
            <person name="Jabbari K."/>
            <person name="Kuo A."/>
            <person name="Maheswari U."/>
            <person name="Martens C."/>
            <person name="Maumus F."/>
            <person name="Otillar R.P."/>
            <person name="Rayko E."/>
            <person name="Salamov A."/>
            <person name="Vandepoele K."/>
            <person name="Beszteri B."/>
            <person name="Gruber A."/>
            <person name="Heijde M."/>
            <person name="Katinka M."/>
            <person name="Mock T."/>
            <person name="Valentin K."/>
            <person name="Verret F."/>
            <person name="Berges J.A."/>
            <person name="Brownlee C."/>
            <person name="Cadoret J.P."/>
            <person name="Chiovitti A."/>
            <person name="Choi C.J."/>
            <person name="Coesel S."/>
            <person name="De Martino A."/>
            <person name="Detter J.C."/>
            <person name="Durkin C."/>
            <person name="Falciatore A."/>
            <person name="Fournet J."/>
            <person name="Haruta M."/>
            <person name="Huysman M.J."/>
            <person name="Jenkins B.D."/>
            <person name="Jiroutova K."/>
            <person name="Jorgensen R.E."/>
            <person name="Joubert Y."/>
            <person name="Kaplan A."/>
            <person name="Kroger N."/>
            <person name="Kroth P.G."/>
            <person name="La Roche J."/>
            <person name="Lindquist E."/>
            <person name="Lommer M."/>
            <person name="Martin-Jezequel V."/>
            <person name="Lopez P.J."/>
            <person name="Lucas S."/>
            <person name="Mangogna M."/>
            <person name="McGinnis K."/>
            <person name="Medlin L.K."/>
            <person name="Montsant A."/>
            <person name="Oudot-Le Secq M.P."/>
            <person name="Napoli C."/>
            <person name="Obornik M."/>
            <person name="Parker M.S."/>
            <person name="Petit J.L."/>
            <person name="Porcel B.M."/>
            <person name="Poulsen N."/>
            <person name="Robison M."/>
            <person name="Rychlewski L."/>
            <person name="Rynearson T.A."/>
            <person name="Schmutz J."/>
            <person name="Shapiro H."/>
            <person name="Siaut M."/>
            <person name="Stanley M."/>
            <person name="Sussman M.R."/>
            <person name="Taylor A.R."/>
            <person name="Vardi A."/>
            <person name="von Dassow P."/>
            <person name="Vyverman W."/>
            <person name="Willis A."/>
            <person name="Wyrwicz L.S."/>
            <person name="Rokhsar D.S."/>
            <person name="Weissenbach J."/>
            <person name="Armbrust E.V."/>
            <person name="Green B.R."/>
            <person name="Van de Peer Y."/>
            <person name="Grigoriev I.V."/>
        </authorList>
    </citation>
    <scope>NUCLEOTIDE SEQUENCE [LARGE SCALE GENOMIC DNA]</scope>
    <source>
        <strain evidence="2 3">CCMP1335</strain>
    </source>
</reference>
<dbReference type="eggNOG" id="ENOG502RRBY">
    <property type="taxonomic scope" value="Eukaryota"/>
</dbReference>
<evidence type="ECO:0000313" key="2">
    <source>
        <dbReference type="EMBL" id="EED86661.1"/>
    </source>
</evidence>
<dbReference type="CDD" id="cd07067">
    <property type="entry name" value="HP_PGM_like"/>
    <property type="match status" value="1"/>
</dbReference>
<organism evidence="2 3">
    <name type="scientific">Thalassiosira pseudonana</name>
    <name type="common">Marine diatom</name>
    <name type="synonym">Cyclotella nana</name>
    <dbReference type="NCBI Taxonomy" id="35128"/>
    <lineage>
        <taxon>Eukaryota</taxon>
        <taxon>Sar</taxon>
        <taxon>Stramenopiles</taxon>
        <taxon>Ochrophyta</taxon>
        <taxon>Bacillariophyta</taxon>
        <taxon>Coscinodiscophyceae</taxon>
        <taxon>Thalassiosirophycidae</taxon>
        <taxon>Thalassiosirales</taxon>
        <taxon>Thalassiosiraceae</taxon>
        <taxon>Thalassiosira</taxon>
    </lineage>
</organism>
<dbReference type="InterPro" id="IPR013078">
    <property type="entry name" value="His_Pase_superF_clade-1"/>
</dbReference>
<dbReference type="Pfam" id="PF00300">
    <property type="entry name" value="His_Phos_1"/>
    <property type="match status" value="2"/>
</dbReference>
<dbReference type="PANTHER" id="PTHR46192">
    <property type="entry name" value="BROAD-RANGE ACID PHOSPHATASE DET1"/>
    <property type="match status" value="1"/>
</dbReference>
<dbReference type="KEGG" id="tps:THAPSDRAFT_11147"/>
<keyword evidence="3" id="KW-1185">Reference proteome</keyword>
<dbReference type="GO" id="GO:0016791">
    <property type="term" value="F:phosphatase activity"/>
    <property type="evidence" value="ECO:0000318"/>
    <property type="project" value="GO_Central"/>
</dbReference>
<feature type="compositionally biased region" description="Basic and acidic residues" evidence="1">
    <location>
        <begin position="531"/>
        <end position="542"/>
    </location>
</feature>
<dbReference type="PROSITE" id="PS00175">
    <property type="entry name" value="PG_MUTASE"/>
    <property type="match status" value="1"/>
</dbReference>
<proteinExistence type="predicted"/>
<accession>B8LD71</accession>
<feature type="compositionally biased region" description="Polar residues" evidence="1">
    <location>
        <begin position="100"/>
        <end position="111"/>
    </location>
</feature>
<dbReference type="InterPro" id="IPR052765">
    <property type="entry name" value="PGM-Related"/>
</dbReference>
<evidence type="ECO:0000256" key="1">
    <source>
        <dbReference type="SAM" id="MobiDB-lite"/>
    </source>
</evidence>
<evidence type="ECO:0008006" key="4">
    <source>
        <dbReference type="Google" id="ProtNLM"/>
    </source>
</evidence>
<dbReference type="Gene3D" id="3.40.50.1240">
    <property type="entry name" value="Phosphoglycerate mutase-like"/>
    <property type="match status" value="1"/>
</dbReference>
<dbReference type="RefSeq" id="XP_002296933.1">
    <property type="nucleotide sequence ID" value="XM_002296897.1"/>
</dbReference>
<dbReference type="InterPro" id="IPR029033">
    <property type="entry name" value="His_PPase_superfam"/>
</dbReference>
<protein>
    <recommendedName>
        <fullName evidence="4">Phosphoglycerate mutase</fullName>
    </recommendedName>
</protein>
<feature type="region of interest" description="Disordered" evidence="1">
    <location>
        <begin position="518"/>
        <end position="553"/>
    </location>
</feature>
<evidence type="ECO:0000313" key="3">
    <source>
        <dbReference type="Proteomes" id="UP000001449"/>
    </source>
</evidence>
<dbReference type="STRING" id="35128.B8LD71"/>
<dbReference type="GeneID" id="7449907"/>
<feature type="region of interest" description="Disordered" evidence="1">
    <location>
        <begin position="165"/>
        <end position="205"/>
    </location>
</feature>
<feature type="region of interest" description="Disordered" evidence="1">
    <location>
        <begin position="98"/>
        <end position="122"/>
    </location>
</feature>
<dbReference type="InParanoid" id="B8LD71"/>
<dbReference type="SUPFAM" id="SSF53254">
    <property type="entry name" value="Phosphoglycerate mutase-like"/>
    <property type="match status" value="1"/>
</dbReference>
<dbReference type="HOGENOM" id="CLU_465051_0_0_1"/>
<feature type="compositionally biased region" description="Acidic residues" evidence="1">
    <location>
        <begin position="192"/>
        <end position="201"/>
    </location>
</feature>
<sequence length="587" mass="67013">MASDLHCRSSRRSSAAAQHRHHTVEAFKRRSRRSAHSARNNFLSPPSSRALNHLQQQKRQESQFTSTDDFGVFFRDTNEDTNWEEDEHDEGINSVRVDGQAQQTQSSSVDIKQQLKRSTAEDPDWRRLMERISIADSVLTRETSLDFHPKNSNWSHFEGYTIPSPTARVNDHDVLSPVGENPENTTKHGNTSEEEDGEDFLWSEPPSSGFKDAAIHIRNTFTRMVGGGGDDAAEAAAEDSDIRCSLQQSATVESFEYMDNALQSQPTVKRSSTNDIREFNAGIMPSKLILVRHGQSEGNVNEELYATKPDNAMRLTKLGWEMARMCGKALRTQLPPGETVHFVVSPYSRTVETFHGIASAWSDPEEFANITNRNKRLRAWYSKLMEMGLTWHEDPRIREQDFGNYQDPEIIKRCKSERHKFGSFYYRFPHGESASDVFDRVSTFLDSLWRSFESQRAQNYVLVTHGISIRVFCARYFRYSIDQFNMLANPKNCEMVILAHDGFGRLKLDGRCELELEEIGNDSEEEEGNEDGEKTSKDEEKNTVQSSKGKTSTTSVVGYNKFKRLRTLPPQYIQTRTAKMCFNDTGS</sequence>
<dbReference type="PaxDb" id="35128-Thaps11147"/>
<dbReference type="SMART" id="SM00855">
    <property type="entry name" value="PGAM"/>
    <property type="match status" value="1"/>
</dbReference>
<gene>
    <name evidence="2" type="ORF">THAPSDRAFT_11147</name>
</gene>
<feature type="region of interest" description="Disordered" evidence="1">
    <location>
        <begin position="1"/>
        <end position="71"/>
    </location>
</feature>
<dbReference type="AlphaFoldDB" id="B8LD71"/>
<feature type="compositionally biased region" description="Polar residues" evidence="1">
    <location>
        <begin position="40"/>
        <end position="68"/>
    </location>
</feature>
<feature type="compositionally biased region" description="Acidic residues" evidence="1">
    <location>
        <begin position="518"/>
        <end position="530"/>
    </location>
</feature>
<dbReference type="EMBL" id="DS999419">
    <property type="protein sequence ID" value="EED86661.1"/>
    <property type="molecule type" value="Genomic_DNA"/>
</dbReference>
<feature type="compositionally biased region" description="Low complexity" evidence="1">
    <location>
        <begin position="543"/>
        <end position="553"/>
    </location>
</feature>
<dbReference type="Proteomes" id="UP000001449">
    <property type="component" value="Unassembled WGS sequence"/>
</dbReference>
<dbReference type="InterPro" id="IPR001345">
    <property type="entry name" value="PG/BPGM_mutase_AS"/>
</dbReference>